<feature type="domain" description="Methyltransferase FkbM" evidence="1">
    <location>
        <begin position="63"/>
        <end position="227"/>
    </location>
</feature>
<name>B8HNC4_CYAP4</name>
<dbReference type="InterPro" id="IPR029063">
    <property type="entry name" value="SAM-dependent_MTases_sf"/>
</dbReference>
<evidence type="ECO:0000313" key="2">
    <source>
        <dbReference type="EMBL" id="ACL47251.1"/>
    </source>
</evidence>
<dbReference type="Gene3D" id="3.40.50.150">
    <property type="entry name" value="Vaccinia Virus protein VP39"/>
    <property type="match status" value="1"/>
</dbReference>
<dbReference type="KEGG" id="cyn:Cyan7425_4953"/>
<dbReference type="Pfam" id="PF05050">
    <property type="entry name" value="Methyltransf_21"/>
    <property type="match status" value="1"/>
</dbReference>
<protein>
    <submittedName>
        <fullName evidence="2">Methyltransferase FkbM family</fullName>
    </submittedName>
</protein>
<dbReference type="GO" id="GO:0032259">
    <property type="term" value="P:methylation"/>
    <property type="evidence" value="ECO:0007669"/>
    <property type="project" value="UniProtKB-KW"/>
</dbReference>
<keyword evidence="2" id="KW-0489">Methyltransferase</keyword>
<gene>
    <name evidence="2" type="ordered locus">Cyan7425_4953</name>
</gene>
<keyword evidence="2" id="KW-0808">Transferase</keyword>
<evidence type="ECO:0000259" key="1">
    <source>
        <dbReference type="Pfam" id="PF05050"/>
    </source>
</evidence>
<proteinExistence type="predicted"/>
<organism evidence="2">
    <name type="scientific">Cyanothece sp. (strain PCC 7425 / ATCC 29141)</name>
    <dbReference type="NCBI Taxonomy" id="395961"/>
    <lineage>
        <taxon>Bacteria</taxon>
        <taxon>Bacillati</taxon>
        <taxon>Cyanobacteriota</taxon>
        <taxon>Cyanophyceae</taxon>
        <taxon>Gomontiellales</taxon>
        <taxon>Cyanothecaceae</taxon>
        <taxon>Cyanothece</taxon>
    </lineage>
</organism>
<dbReference type="AlphaFoldDB" id="B8HNC4"/>
<reference evidence="2" key="1">
    <citation type="submission" date="2009-01" db="EMBL/GenBank/DDBJ databases">
        <title>Complete sequence of chromosome Cyanothece sp. PCC 7425.</title>
        <authorList>
            <consortium name="US DOE Joint Genome Institute"/>
            <person name="Lucas S."/>
            <person name="Copeland A."/>
            <person name="Lapidus A."/>
            <person name="Glavina del Rio T."/>
            <person name="Dalin E."/>
            <person name="Tice H."/>
            <person name="Bruce D."/>
            <person name="Goodwin L."/>
            <person name="Pitluck S."/>
            <person name="Sims D."/>
            <person name="Meineke L."/>
            <person name="Brettin T."/>
            <person name="Detter J.C."/>
            <person name="Han C."/>
            <person name="Larimer F."/>
            <person name="Land M."/>
            <person name="Hauser L."/>
            <person name="Kyrpides N."/>
            <person name="Ovchinnikova G."/>
            <person name="Liberton M."/>
            <person name="Stoeckel J."/>
            <person name="Banerjee A."/>
            <person name="Singh A."/>
            <person name="Page L."/>
            <person name="Sato H."/>
            <person name="Zhao L."/>
            <person name="Sherman L."/>
            <person name="Pakrasi H."/>
            <person name="Richardson P."/>
        </authorList>
    </citation>
    <scope>NUCLEOTIDE SEQUENCE</scope>
    <source>
        <strain evidence="2">PCC 7425</strain>
    </source>
</reference>
<dbReference type="GO" id="GO:0008168">
    <property type="term" value="F:methyltransferase activity"/>
    <property type="evidence" value="ECO:0007669"/>
    <property type="project" value="UniProtKB-KW"/>
</dbReference>
<dbReference type="HOGENOM" id="CLU_068034_0_0_3"/>
<dbReference type="PANTHER" id="PTHR34203">
    <property type="entry name" value="METHYLTRANSFERASE, FKBM FAMILY PROTEIN"/>
    <property type="match status" value="1"/>
</dbReference>
<dbReference type="NCBIfam" id="TIGR01444">
    <property type="entry name" value="fkbM_fam"/>
    <property type="match status" value="1"/>
</dbReference>
<dbReference type="STRING" id="395961.Cyan7425_4953"/>
<dbReference type="InterPro" id="IPR052514">
    <property type="entry name" value="SAM-dependent_MTase"/>
</dbReference>
<dbReference type="OrthoDB" id="421171at2"/>
<accession>B8HNC4</accession>
<dbReference type="InterPro" id="IPR006342">
    <property type="entry name" value="FkbM_mtfrase"/>
</dbReference>
<dbReference type="PANTHER" id="PTHR34203:SF15">
    <property type="entry name" value="SLL1173 PROTEIN"/>
    <property type="match status" value="1"/>
</dbReference>
<dbReference type="SUPFAM" id="SSF53335">
    <property type="entry name" value="S-adenosyl-L-methionine-dependent methyltransferases"/>
    <property type="match status" value="1"/>
</dbReference>
<dbReference type="eggNOG" id="COG0030">
    <property type="taxonomic scope" value="Bacteria"/>
</dbReference>
<sequence>MALSPRHLISNFAYRISLEVIIKLLPKHLQLPTYYYTLKLFDNLEPELLFLDKLISKKGKAIDIGANRGIYSYALSKLCCNVIAFEPQASIAQNLHDYAHVFGKPIEIYNCGLSDKEIDAYLDIPIIRGKLRKSLASGLARISDSDSKLRSDSTERTLIKIKKLDSYNFVDIVFIKIDVEGHEDKVIEGAKETILREKPVLLIEIEQRHHPEVCISKIFNKVESLGYQGYFLLNSTLIKVEEFSLNLHQSTDNFSDHCDRPYIQNFIFIPLGQSIS</sequence>
<dbReference type="EMBL" id="CP001344">
    <property type="protein sequence ID" value="ACL47251.1"/>
    <property type="molecule type" value="Genomic_DNA"/>
</dbReference>